<dbReference type="GO" id="GO:0046677">
    <property type="term" value="P:response to antibiotic"/>
    <property type="evidence" value="ECO:0007669"/>
    <property type="project" value="UniProtKB-KW"/>
</dbReference>
<evidence type="ECO:0000256" key="3">
    <source>
        <dbReference type="ARBA" id="ARBA00022741"/>
    </source>
</evidence>
<feature type="binding site" evidence="8">
    <location>
        <position position="189"/>
    </location>
    <ligand>
        <name>Mg(2+)</name>
        <dbReference type="ChEBI" id="CHEBI:18420"/>
    </ligand>
</feature>
<evidence type="ECO:0000256" key="8">
    <source>
        <dbReference type="PIRSR" id="PIRSR000706-2"/>
    </source>
</evidence>
<keyword evidence="5" id="KW-0067">ATP-binding</keyword>
<evidence type="ECO:0000313" key="11">
    <source>
        <dbReference type="Proteomes" id="UP001183582"/>
    </source>
</evidence>
<dbReference type="Gene3D" id="3.30.200.20">
    <property type="entry name" value="Phosphorylase Kinase, domain 1"/>
    <property type="match status" value="1"/>
</dbReference>
<reference evidence="10 11" key="1">
    <citation type="submission" date="2021-06" db="EMBL/GenBank/DDBJ databases">
        <title>Genome-based taxonomic framework of Microbacterium strains isolated from marine environment, the description of four new species and reclassification of four preexisting species.</title>
        <authorList>
            <person name="Lee S.D."/>
            <person name="Kim S.-M."/>
            <person name="Byeon Y.-S."/>
            <person name="Yang H.L."/>
            <person name="Kim I.S."/>
        </authorList>
    </citation>
    <scope>NUCLEOTIDE SEQUENCE [LARGE SCALE GENOMIC DNA]</scope>
    <source>
        <strain evidence="10 11">KACC 20514</strain>
    </source>
</reference>
<keyword evidence="8" id="KW-0479">Metal-binding</keyword>
<evidence type="ECO:0000256" key="4">
    <source>
        <dbReference type="ARBA" id="ARBA00022777"/>
    </source>
</evidence>
<dbReference type="Pfam" id="PF01636">
    <property type="entry name" value="APH"/>
    <property type="match status" value="1"/>
</dbReference>
<dbReference type="GO" id="GO:0016773">
    <property type="term" value="F:phosphotransferase activity, alcohol group as acceptor"/>
    <property type="evidence" value="ECO:0007669"/>
    <property type="project" value="InterPro"/>
</dbReference>
<dbReference type="PANTHER" id="PTHR21310">
    <property type="entry name" value="AMINOGLYCOSIDE PHOSPHOTRANSFERASE-RELATED-RELATED"/>
    <property type="match status" value="1"/>
</dbReference>
<dbReference type="CDD" id="cd05150">
    <property type="entry name" value="APH"/>
    <property type="match status" value="1"/>
</dbReference>
<accession>A0AAJ2HJM0</accession>
<feature type="active site" description="Proton acceptor" evidence="7">
    <location>
        <position position="170"/>
    </location>
</feature>
<dbReference type="InterPro" id="IPR051678">
    <property type="entry name" value="AGP_Transferase"/>
</dbReference>
<protein>
    <submittedName>
        <fullName evidence="10">Aminoglycoside 3'-phosphotransferase</fullName>
    </submittedName>
</protein>
<dbReference type="GeneID" id="301458610"/>
<keyword evidence="3" id="KW-0547">Nucleotide-binding</keyword>
<feature type="binding site" evidence="8">
    <location>
        <position position="175"/>
    </location>
    <ligand>
        <name>Mg(2+)</name>
        <dbReference type="ChEBI" id="CHEBI:18420"/>
    </ligand>
</feature>
<dbReference type="InterPro" id="IPR024165">
    <property type="entry name" value="Kan/Strep_kinase"/>
</dbReference>
<evidence type="ECO:0000259" key="9">
    <source>
        <dbReference type="Pfam" id="PF01636"/>
    </source>
</evidence>
<evidence type="ECO:0000256" key="7">
    <source>
        <dbReference type="PIRSR" id="PIRSR000706-1"/>
    </source>
</evidence>
<keyword evidence="8" id="KW-0460">Magnesium</keyword>
<sequence>MSIPAHAVDIPDQVRALVPGADLSAVWLNDAGGVTFRGAREDDVVFVKLQPRGGETSVAEEVDRLRWASSFTAVPDVRHWGGDATHEWLVTTGMAGESAVSERGTRAPRQAVRTIGAGLRQWHERLPVDACPFTWDVSERIAAARARGIRVPAMLHDAPPVDRLVVCHGDACAPNTLIDAGGRWAGHVDVGAAGRADRWADIAVAVMSLEWNFGPGWDAEFFAAYGIEPDPVRQAFYRALWNAT</sequence>
<dbReference type="SUPFAM" id="SSF56112">
    <property type="entry name" value="Protein kinase-like (PK-like)"/>
    <property type="match status" value="1"/>
</dbReference>
<dbReference type="PIRSF" id="PIRSF000706">
    <property type="entry name" value="Kanamycin_kin"/>
    <property type="match status" value="1"/>
</dbReference>
<dbReference type="RefSeq" id="WP_310891632.1">
    <property type="nucleotide sequence ID" value="NZ_BAAAGR010000002.1"/>
</dbReference>
<dbReference type="AlphaFoldDB" id="A0AAJ2HJM0"/>
<comment type="similarity">
    <text evidence="1">Belongs to the aminoglycoside phosphotransferase family.</text>
</comment>
<feature type="domain" description="Aminoglycoside phosphotransferase" evidence="9">
    <location>
        <begin position="43"/>
        <end position="233"/>
    </location>
</feature>
<dbReference type="Gene3D" id="3.90.1200.10">
    <property type="match status" value="1"/>
</dbReference>
<evidence type="ECO:0000256" key="5">
    <source>
        <dbReference type="ARBA" id="ARBA00022840"/>
    </source>
</evidence>
<evidence type="ECO:0000256" key="1">
    <source>
        <dbReference type="ARBA" id="ARBA00006219"/>
    </source>
</evidence>
<dbReference type="InterPro" id="IPR002575">
    <property type="entry name" value="Aminoglycoside_PTrfase"/>
</dbReference>
<dbReference type="InterPro" id="IPR011009">
    <property type="entry name" value="Kinase-like_dom_sf"/>
</dbReference>
<evidence type="ECO:0000256" key="6">
    <source>
        <dbReference type="ARBA" id="ARBA00023251"/>
    </source>
</evidence>
<keyword evidence="6" id="KW-0046">Antibiotic resistance</keyword>
<dbReference type="GO" id="GO:0046872">
    <property type="term" value="F:metal ion binding"/>
    <property type="evidence" value="ECO:0007669"/>
    <property type="project" value="UniProtKB-KW"/>
</dbReference>
<evidence type="ECO:0000313" key="10">
    <source>
        <dbReference type="EMBL" id="MDS0245984.1"/>
    </source>
</evidence>
<keyword evidence="2" id="KW-0808">Transferase</keyword>
<keyword evidence="4" id="KW-0418">Kinase</keyword>
<dbReference type="Proteomes" id="UP001183582">
    <property type="component" value="Unassembled WGS sequence"/>
</dbReference>
<evidence type="ECO:0000256" key="2">
    <source>
        <dbReference type="ARBA" id="ARBA00022679"/>
    </source>
</evidence>
<gene>
    <name evidence="10" type="ORF">KZC50_10225</name>
</gene>
<proteinExistence type="inferred from homology"/>
<name>A0AAJ2HJM0_9MICO</name>
<dbReference type="GO" id="GO:0005524">
    <property type="term" value="F:ATP binding"/>
    <property type="evidence" value="ECO:0007669"/>
    <property type="project" value="UniProtKB-KW"/>
</dbReference>
<organism evidence="10 11">
    <name type="scientific">Microbacterium aurantiacum</name>
    <dbReference type="NCBI Taxonomy" id="162393"/>
    <lineage>
        <taxon>Bacteria</taxon>
        <taxon>Bacillati</taxon>
        <taxon>Actinomycetota</taxon>
        <taxon>Actinomycetes</taxon>
        <taxon>Micrococcales</taxon>
        <taxon>Microbacteriaceae</taxon>
        <taxon>Microbacterium</taxon>
    </lineage>
</organism>
<dbReference type="GO" id="GO:0016301">
    <property type="term" value="F:kinase activity"/>
    <property type="evidence" value="ECO:0007669"/>
    <property type="project" value="UniProtKB-KW"/>
</dbReference>
<comment type="caution">
    <text evidence="10">The sequence shown here is derived from an EMBL/GenBank/DDBJ whole genome shotgun (WGS) entry which is preliminary data.</text>
</comment>
<dbReference type="EMBL" id="JAHWXH010000002">
    <property type="protein sequence ID" value="MDS0245984.1"/>
    <property type="molecule type" value="Genomic_DNA"/>
</dbReference>
<dbReference type="PANTHER" id="PTHR21310:SF41">
    <property type="entry name" value="3'-PHOSPHOTRANSFERASE, PUTATIVE-RELATED"/>
    <property type="match status" value="1"/>
</dbReference>